<organism evidence="2 3">
    <name type="scientific">Paralimibaculum aggregatum</name>
    <dbReference type="NCBI Taxonomy" id="3036245"/>
    <lineage>
        <taxon>Bacteria</taxon>
        <taxon>Pseudomonadati</taxon>
        <taxon>Pseudomonadota</taxon>
        <taxon>Alphaproteobacteria</taxon>
        <taxon>Rhodobacterales</taxon>
        <taxon>Paracoccaceae</taxon>
        <taxon>Paralimibaculum</taxon>
    </lineage>
</organism>
<evidence type="ECO:0000313" key="3">
    <source>
        <dbReference type="Proteomes" id="UP001239909"/>
    </source>
</evidence>
<dbReference type="InterPro" id="IPR029063">
    <property type="entry name" value="SAM-dependent_MTases_sf"/>
</dbReference>
<dbReference type="EMBL" id="BSYI01000041">
    <property type="protein sequence ID" value="GMG84714.1"/>
    <property type="molecule type" value="Genomic_DNA"/>
</dbReference>
<name>A0ABQ6LQ15_9RHOB</name>
<dbReference type="CDD" id="cd02440">
    <property type="entry name" value="AdoMet_MTases"/>
    <property type="match status" value="1"/>
</dbReference>
<evidence type="ECO:0000313" key="2">
    <source>
        <dbReference type="EMBL" id="GMG84714.1"/>
    </source>
</evidence>
<keyword evidence="2" id="KW-0489">Methyltransferase</keyword>
<proteinExistence type="predicted"/>
<dbReference type="PANTHER" id="PTHR43464">
    <property type="entry name" value="METHYLTRANSFERASE"/>
    <property type="match status" value="1"/>
</dbReference>
<dbReference type="Gene3D" id="3.40.50.150">
    <property type="entry name" value="Vaccinia Virus protein VP39"/>
    <property type="match status" value="1"/>
</dbReference>
<dbReference type="GO" id="GO:0008168">
    <property type="term" value="F:methyltransferase activity"/>
    <property type="evidence" value="ECO:0007669"/>
    <property type="project" value="UniProtKB-KW"/>
</dbReference>
<dbReference type="PANTHER" id="PTHR43464:SF23">
    <property type="entry name" value="JUVENILE HORMONE ACID O-METHYLTRANSFERASE"/>
    <property type="match status" value="1"/>
</dbReference>
<dbReference type="RefSeq" id="WP_285673808.1">
    <property type="nucleotide sequence ID" value="NZ_BSYI01000041.1"/>
</dbReference>
<protein>
    <submittedName>
        <fullName evidence="2">Class I SAM-dependent methyltransferase</fullName>
    </submittedName>
</protein>
<dbReference type="Pfam" id="PF08241">
    <property type="entry name" value="Methyltransf_11"/>
    <property type="match status" value="1"/>
</dbReference>
<dbReference type="InterPro" id="IPR013216">
    <property type="entry name" value="Methyltransf_11"/>
</dbReference>
<dbReference type="Proteomes" id="UP001239909">
    <property type="component" value="Unassembled WGS sequence"/>
</dbReference>
<comment type="caution">
    <text evidence="2">The sequence shown here is derived from an EMBL/GenBank/DDBJ whole genome shotgun (WGS) entry which is preliminary data.</text>
</comment>
<dbReference type="GO" id="GO:0032259">
    <property type="term" value="P:methylation"/>
    <property type="evidence" value="ECO:0007669"/>
    <property type="project" value="UniProtKB-KW"/>
</dbReference>
<gene>
    <name evidence="2" type="ORF">LNKW23_39300</name>
</gene>
<feature type="domain" description="Methyltransferase type 11" evidence="1">
    <location>
        <begin position="62"/>
        <end position="155"/>
    </location>
</feature>
<sequence>MPLNTEDLEHVYGARTPEEARAAYDGWAERYDGDNLAGGFRLPGVAAGFAARHVPRGSGPILDAGCGTGLVGEALTVFGFGPLHGLDLSPRMLAAAEARGVYESLTEHRLGTPLPFADGAFRAASCFGSFGPGHAPPESLDELARVVRPGGHVLFNLVEASYEAQGFPAVMERLAAAGRWREAERSPAFRAFLLTEPELLCRVFVFEVLT</sequence>
<evidence type="ECO:0000259" key="1">
    <source>
        <dbReference type="Pfam" id="PF08241"/>
    </source>
</evidence>
<keyword evidence="3" id="KW-1185">Reference proteome</keyword>
<reference evidence="2 3" key="1">
    <citation type="submission" date="2023-04" db="EMBL/GenBank/DDBJ databases">
        <title>Marinoamorphus aggregata gen. nov., sp. Nov., isolate from tissue of brittle star Ophioplocus japonicus.</title>
        <authorList>
            <person name="Kawano K."/>
            <person name="Sawayama S."/>
            <person name="Nakagawa S."/>
        </authorList>
    </citation>
    <scope>NUCLEOTIDE SEQUENCE [LARGE SCALE GENOMIC DNA]</scope>
    <source>
        <strain evidence="2 3">NKW23</strain>
    </source>
</reference>
<keyword evidence="2" id="KW-0808">Transferase</keyword>
<dbReference type="SUPFAM" id="SSF53335">
    <property type="entry name" value="S-adenosyl-L-methionine-dependent methyltransferases"/>
    <property type="match status" value="1"/>
</dbReference>
<accession>A0ABQ6LQ15</accession>